<organism evidence="1 2">
    <name type="scientific">Rangifer tarandus platyrhynchus</name>
    <name type="common">Svalbard reindeer</name>
    <dbReference type="NCBI Taxonomy" id="3082113"/>
    <lineage>
        <taxon>Eukaryota</taxon>
        <taxon>Metazoa</taxon>
        <taxon>Chordata</taxon>
        <taxon>Craniata</taxon>
        <taxon>Vertebrata</taxon>
        <taxon>Euteleostomi</taxon>
        <taxon>Mammalia</taxon>
        <taxon>Eutheria</taxon>
        <taxon>Laurasiatheria</taxon>
        <taxon>Artiodactyla</taxon>
        <taxon>Ruminantia</taxon>
        <taxon>Pecora</taxon>
        <taxon>Cervidae</taxon>
        <taxon>Odocoileinae</taxon>
        <taxon>Rangifer</taxon>
    </lineage>
</organism>
<proteinExistence type="predicted"/>
<protein>
    <submittedName>
        <fullName evidence="1">Uncharacterized protein</fullName>
    </submittedName>
</protein>
<dbReference type="Proteomes" id="UP001176941">
    <property type="component" value="Chromosome Y"/>
</dbReference>
<evidence type="ECO:0000313" key="1">
    <source>
        <dbReference type="EMBL" id="CAI9181578.1"/>
    </source>
</evidence>
<keyword evidence="2" id="KW-1185">Reference proteome</keyword>
<sequence>MWCNCVPVNFQQNIIPYAERKGSSIDFHLPSLWLEGRGPSFPVWEHSSSTQFRCSHQYPVPAEEGALSFLCPPLTKVLISCTTTFSEGAMCPANNWHSVVSVSPNGIWVPIECDPCRSPQALGH</sequence>
<reference evidence="1" key="1">
    <citation type="submission" date="2023-04" db="EMBL/GenBank/DDBJ databases">
        <authorList>
            <consortium name="ELIXIR-Norway"/>
        </authorList>
    </citation>
    <scope>NUCLEOTIDE SEQUENCE [LARGE SCALE GENOMIC DNA]</scope>
</reference>
<gene>
    <name evidence="1" type="ORF">MRATA1EN1_LOCUS30540</name>
</gene>
<name>A0ABN9A9L4_RANTA</name>
<evidence type="ECO:0000313" key="2">
    <source>
        <dbReference type="Proteomes" id="UP001176941"/>
    </source>
</evidence>
<accession>A0ABN9A9L4</accession>
<dbReference type="EMBL" id="OX460344">
    <property type="protein sequence ID" value="CAI9181578.1"/>
    <property type="molecule type" value="Genomic_DNA"/>
</dbReference>